<feature type="region of interest" description="Disordered" evidence="1">
    <location>
        <begin position="148"/>
        <end position="193"/>
    </location>
</feature>
<dbReference type="EMBL" id="ML119143">
    <property type="protein sequence ID" value="RPB10365.1"/>
    <property type="molecule type" value="Genomic_DNA"/>
</dbReference>
<accession>A0A3N4KX65</accession>
<reference evidence="2 3" key="1">
    <citation type="journal article" date="2018" name="Nat. Ecol. Evol.">
        <title>Pezizomycetes genomes reveal the molecular basis of ectomycorrhizal truffle lifestyle.</title>
        <authorList>
            <person name="Murat C."/>
            <person name="Payen T."/>
            <person name="Noel B."/>
            <person name="Kuo A."/>
            <person name="Morin E."/>
            <person name="Chen J."/>
            <person name="Kohler A."/>
            <person name="Krizsan K."/>
            <person name="Balestrini R."/>
            <person name="Da Silva C."/>
            <person name="Montanini B."/>
            <person name="Hainaut M."/>
            <person name="Levati E."/>
            <person name="Barry K.W."/>
            <person name="Belfiori B."/>
            <person name="Cichocki N."/>
            <person name="Clum A."/>
            <person name="Dockter R.B."/>
            <person name="Fauchery L."/>
            <person name="Guy J."/>
            <person name="Iotti M."/>
            <person name="Le Tacon F."/>
            <person name="Lindquist E.A."/>
            <person name="Lipzen A."/>
            <person name="Malagnac F."/>
            <person name="Mello A."/>
            <person name="Molinier V."/>
            <person name="Miyauchi S."/>
            <person name="Poulain J."/>
            <person name="Riccioni C."/>
            <person name="Rubini A."/>
            <person name="Sitrit Y."/>
            <person name="Splivallo R."/>
            <person name="Traeger S."/>
            <person name="Wang M."/>
            <person name="Zifcakova L."/>
            <person name="Wipf D."/>
            <person name="Zambonelli A."/>
            <person name="Paolocci F."/>
            <person name="Nowrousian M."/>
            <person name="Ottonello S."/>
            <person name="Baldrian P."/>
            <person name="Spatafora J.W."/>
            <person name="Henrissat B."/>
            <person name="Nagy L.G."/>
            <person name="Aury J.M."/>
            <person name="Wincker P."/>
            <person name="Grigoriev I.V."/>
            <person name="Bonfante P."/>
            <person name="Martin F.M."/>
        </authorList>
    </citation>
    <scope>NUCLEOTIDE SEQUENCE [LARGE SCALE GENOMIC DNA]</scope>
    <source>
        <strain evidence="2 3">CCBAS932</strain>
    </source>
</reference>
<name>A0A3N4KX65_9PEZI</name>
<keyword evidence="3" id="KW-1185">Reference proteome</keyword>
<feature type="compositionally biased region" description="Basic residues" evidence="1">
    <location>
        <begin position="1"/>
        <end position="11"/>
    </location>
</feature>
<gene>
    <name evidence="2" type="ORF">P167DRAFT_566547</name>
</gene>
<proteinExistence type="predicted"/>
<feature type="compositionally biased region" description="Basic and acidic residues" evidence="1">
    <location>
        <begin position="151"/>
        <end position="166"/>
    </location>
</feature>
<organism evidence="2 3">
    <name type="scientific">Morchella conica CCBAS932</name>
    <dbReference type="NCBI Taxonomy" id="1392247"/>
    <lineage>
        <taxon>Eukaryota</taxon>
        <taxon>Fungi</taxon>
        <taxon>Dikarya</taxon>
        <taxon>Ascomycota</taxon>
        <taxon>Pezizomycotina</taxon>
        <taxon>Pezizomycetes</taxon>
        <taxon>Pezizales</taxon>
        <taxon>Morchellaceae</taxon>
        <taxon>Morchella</taxon>
    </lineage>
</organism>
<dbReference type="InParanoid" id="A0A3N4KX65"/>
<feature type="region of interest" description="Disordered" evidence="1">
    <location>
        <begin position="1"/>
        <end position="83"/>
    </location>
</feature>
<feature type="compositionally biased region" description="Low complexity" evidence="1">
    <location>
        <begin position="34"/>
        <end position="50"/>
    </location>
</feature>
<dbReference type="OrthoDB" id="10360101at2759"/>
<dbReference type="AlphaFoldDB" id="A0A3N4KX65"/>
<sequence>MNPLRSNKRLSGHFTPSTPPAAKQPTPSTPQPATPAAINNDDDAAAAAPPEILYSVMGTSNPPSLAGSIAPAASETRKDEHDRNIKSINDEILALQRSVDHKLELIRHLVASREVAVAHEVELSRIDQEYADEEGRKKVLLRVESFTGGGKSKEKEKEGKGGEGGKQKKKLISYAKRGTVKRGPGAKEGQTTAMIETMEPEVYVVSPDLPHKEKMPRYAYM</sequence>
<dbReference type="Proteomes" id="UP000277580">
    <property type="component" value="Unassembled WGS sequence"/>
</dbReference>
<evidence type="ECO:0000313" key="2">
    <source>
        <dbReference type="EMBL" id="RPB10365.1"/>
    </source>
</evidence>
<evidence type="ECO:0000313" key="3">
    <source>
        <dbReference type="Proteomes" id="UP000277580"/>
    </source>
</evidence>
<evidence type="ECO:0000256" key="1">
    <source>
        <dbReference type="SAM" id="MobiDB-lite"/>
    </source>
</evidence>
<protein>
    <submittedName>
        <fullName evidence="2">Uncharacterized protein</fullName>
    </submittedName>
</protein>